<gene>
    <name evidence="3" type="ORF">HK57_00273</name>
</gene>
<dbReference type="Proteomes" id="UP000053475">
    <property type="component" value="Unassembled WGS sequence"/>
</dbReference>
<dbReference type="Pfam" id="PF00698">
    <property type="entry name" value="Acyl_transf_1"/>
    <property type="match status" value="2"/>
</dbReference>
<keyword evidence="4" id="KW-1185">Reference proteome</keyword>
<organism evidence="3 4">
    <name type="scientific">Aspergillus ustus</name>
    <dbReference type="NCBI Taxonomy" id="40382"/>
    <lineage>
        <taxon>Eukaryota</taxon>
        <taxon>Fungi</taxon>
        <taxon>Dikarya</taxon>
        <taxon>Ascomycota</taxon>
        <taxon>Pezizomycotina</taxon>
        <taxon>Eurotiomycetes</taxon>
        <taxon>Eurotiomycetidae</taxon>
        <taxon>Eurotiales</taxon>
        <taxon>Aspergillaceae</taxon>
        <taxon>Aspergillus</taxon>
        <taxon>Aspergillus subgen. Nidulantes</taxon>
    </lineage>
</organism>
<dbReference type="InterPro" id="IPR014043">
    <property type="entry name" value="Acyl_transferase_dom"/>
</dbReference>
<dbReference type="AlphaFoldDB" id="A0A0C1E3F0"/>
<proteinExistence type="predicted"/>
<dbReference type="GO" id="GO:0044550">
    <property type="term" value="P:secondary metabolite biosynthetic process"/>
    <property type="evidence" value="ECO:0007669"/>
    <property type="project" value="TreeGrafter"/>
</dbReference>
<feature type="domain" description="Malonyl-CoA:ACP transacylase (MAT)" evidence="2">
    <location>
        <begin position="1"/>
        <end position="282"/>
    </location>
</feature>
<evidence type="ECO:0000259" key="2">
    <source>
        <dbReference type="SMART" id="SM00827"/>
    </source>
</evidence>
<reference evidence="3 4" key="1">
    <citation type="submission" date="2014-11" db="EMBL/GenBank/DDBJ databases">
        <title>Genomics derived discovery of secondary metabolites biosynthetic gene clusters in Aspergillus ustus.</title>
        <authorList>
            <person name="Pi B."/>
            <person name="Dai F."/>
            <person name="Song X."/>
            <person name="Zhu C."/>
            <person name="Li H."/>
            <person name="Yu D."/>
        </authorList>
    </citation>
    <scope>NUCLEOTIDE SEQUENCE [LARGE SCALE GENOMIC DNA]</scope>
    <source>
        <strain evidence="3 4">3.3904</strain>
    </source>
</reference>
<keyword evidence="1" id="KW-0808">Transferase</keyword>
<dbReference type="InterPro" id="IPR001227">
    <property type="entry name" value="Ac_transferase_dom_sf"/>
</dbReference>
<dbReference type="GO" id="GO:0004312">
    <property type="term" value="F:fatty acid synthase activity"/>
    <property type="evidence" value="ECO:0007669"/>
    <property type="project" value="TreeGrafter"/>
</dbReference>
<dbReference type="SMART" id="SM00827">
    <property type="entry name" value="PKS_AT"/>
    <property type="match status" value="1"/>
</dbReference>
<dbReference type="InterPro" id="IPR050091">
    <property type="entry name" value="PKS_NRPS_Biosynth_Enz"/>
</dbReference>
<dbReference type="PANTHER" id="PTHR43775">
    <property type="entry name" value="FATTY ACID SYNTHASE"/>
    <property type="match status" value="1"/>
</dbReference>
<evidence type="ECO:0000256" key="1">
    <source>
        <dbReference type="ARBA" id="ARBA00022679"/>
    </source>
</evidence>
<name>A0A0C1E3F0_ASPUT</name>
<dbReference type="InterPro" id="IPR016035">
    <property type="entry name" value="Acyl_Trfase/lysoPLipase"/>
</dbReference>
<dbReference type="GO" id="GO:0006633">
    <property type="term" value="P:fatty acid biosynthetic process"/>
    <property type="evidence" value="ECO:0007669"/>
    <property type="project" value="TreeGrafter"/>
</dbReference>
<evidence type="ECO:0000313" key="4">
    <source>
        <dbReference type="Proteomes" id="UP000053475"/>
    </source>
</evidence>
<dbReference type="EMBL" id="JOMC01000002">
    <property type="protein sequence ID" value="KIA76027.1"/>
    <property type="molecule type" value="Genomic_DNA"/>
</dbReference>
<evidence type="ECO:0000313" key="3">
    <source>
        <dbReference type="EMBL" id="KIA76027.1"/>
    </source>
</evidence>
<dbReference type="Gene3D" id="3.40.366.10">
    <property type="entry name" value="Malonyl-Coenzyme A Acyl Carrier Protein, domain 2"/>
    <property type="match status" value="2"/>
</dbReference>
<accession>A0A0C1E3F0</accession>
<comment type="caution">
    <text evidence="3">The sequence shown here is derived from an EMBL/GenBank/DDBJ whole genome shotgun (WGS) entry which is preliminary data.</text>
</comment>
<dbReference type="SUPFAM" id="SSF52151">
    <property type="entry name" value="FabD/lysophospholipase-like"/>
    <property type="match status" value="1"/>
</dbReference>
<sequence>MDRYLHQIGAPFNVIDEIVEPSEISRLSHPLLSQPICSVLQIALFDLLAWWGIYPDSLTGHSSGEIGAAYAAGMLSMEDAIAVAYFRGVAARKSTVACVNSPSSVTISGDDSAIEELGEVLRDLKVFARRLDVEVAYHSHHMASIGREYLECIAHIKPKKPHTSGHEQENASPQFFSSVTGSEIVANDLGPHYWVQNLLDQVKFVDSLECLLLETRQFRMTNGVSANRYEKSAISARKVDVDILVEIGAHAALAGPIKQTLNADRRLQRANVAYISVLIRGVNATSTALSTVASLLWPGLGS</sequence>
<dbReference type="SUPFAM" id="SSF55048">
    <property type="entry name" value="Probable ACP-binding domain of malonyl-CoA ACP transacylase"/>
    <property type="match status" value="1"/>
</dbReference>
<dbReference type="PANTHER" id="PTHR43775:SF29">
    <property type="entry name" value="ASPERFURANONE POLYKETIDE SYNTHASE AFOG-RELATED"/>
    <property type="match status" value="1"/>
</dbReference>
<protein>
    <submittedName>
        <fullName evidence="3">Polyketide synthase</fullName>
    </submittedName>
</protein>
<dbReference type="InterPro" id="IPR016036">
    <property type="entry name" value="Malonyl_transacylase_ACP-bd"/>
</dbReference>